<sequence length="586" mass="66296">MTQLQSNMQSPEHVNQHVWQWEDRGGESTTVTVKTEHALTLIDAEDVQVCVLGRVRQYGQDYAADISWLPSAVVENEYYCRLAGFFALIVLDKRQGKLRLVSDHVGSVPLYWLEQEGEYWITDSLKLLEPQWQEGNHPLDKQALFNYAFFHCIPSPRTLFPGVSRLNPGAELRIGRDGGVEELNLYSPSYQYSRASQAELRAQCKQVIDEAVRRNIVPNSAAFLSGGLDSSTVAGMFAKYQPGAPTFSIGFDAKGYDETHYAQITARQFSTKHHVHYLQPQEIVDNFVDVAGYFDQPFGNSSALAAFVCAKVAKEHGFGVMLAGDGGDEIFGGNERYAKQKVFELYGNVPSPLKSVLEVLLHSPLGKLPGFKKALSYVQQANVPLPDRMDTYNFLNRFALDSIFTPEFLADVDVSQPLNAKRKRFGQCQDDHPVERMMYLDWKYTLADNDLVKVSRMCQKAGVEVRFPLFEKEVVDFSCTVPVDVKLPGDKLRDFYKESFRGFLADETLEKSKHGFGLPFGVWMKEQPTLRALTNEALCKLKDRNIFLPAFIEQALQVYDSGHANYYGELIWILVVLELWLESRGL</sequence>
<dbReference type="GO" id="GO:0006529">
    <property type="term" value="P:asparagine biosynthetic process"/>
    <property type="evidence" value="ECO:0007669"/>
    <property type="project" value="InterPro"/>
</dbReference>
<evidence type="ECO:0000256" key="3">
    <source>
        <dbReference type="ARBA" id="ARBA00012737"/>
    </source>
</evidence>
<dbReference type="InterPro" id="IPR014729">
    <property type="entry name" value="Rossmann-like_a/b/a_fold"/>
</dbReference>
<dbReference type="InterPro" id="IPR017932">
    <property type="entry name" value="GATase_2_dom"/>
</dbReference>
<feature type="domain" description="Asparagine synthetase" evidence="8">
    <location>
        <begin position="205"/>
        <end position="582"/>
    </location>
</feature>
<evidence type="ECO:0000313" key="10">
    <source>
        <dbReference type="EMBL" id="GGO63773.1"/>
    </source>
</evidence>
<keyword evidence="11" id="KW-1185">Reference proteome</keyword>
<evidence type="ECO:0000256" key="1">
    <source>
        <dbReference type="ARBA" id="ARBA00005187"/>
    </source>
</evidence>
<keyword evidence="4" id="KW-0547">Nucleotide-binding</keyword>
<dbReference type="EMBL" id="BMLS01000001">
    <property type="protein sequence ID" value="GGO63773.1"/>
    <property type="molecule type" value="Genomic_DNA"/>
</dbReference>
<dbReference type="InterPro" id="IPR006426">
    <property type="entry name" value="Asn_synth_AEB"/>
</dbReference>
<evidence type="ECO:0000256" key="2">
    <source>
        <dbReference type="ARBA" id="ARBA00005752"/>
    </source>
</evidence>
<evidence type="ECO:0000256" key="5">
    <source>
        <dbReference type="ARBA" id="ARBA00022840"/>
    </source>
</evidence>
<comment type="pathway">
    <text evidence="1">Amino-acid biosynthesis; L-asparagine biosynthesis; L-asparagine from L-aspartate (L-Gln route): step 1/1.</text>
</comment>
<comment type="caution">
    <text evidence="10">The sequence shown here is derived from an EMBL/GenBank/DDBJ whole genome shotgun (WGS) entry which is preliminary data.</text>
</comment>
<dbReference type="Pfam" id="PF13537">
    <property type="entry name" value="GATase_7"/>
    <property type="match status" value="1"/>
</dbReference>
<comment type="catalytic activity">
    <reaction evidence="6">
        <text>L-aspartate + L-glutamine + ATP + H2O = L-asparagine + L-glutamate + AMP + diphosphate + H(+)</text>
        <dbReference type="Rhea" id="RHEA:12228"/>
        <dbReference type="ChEBI" id="CHEBI:15377"/>
        <dbReference type="ChEBI" id="CHEBI:15378"/>
        <dbReference type="ChEBI" id="CHEBI:29985"/>
        <dbReference type="ChEBI" id="CHEBI:29991"/>
        <dbReference type="ChEBI" id="CHEBI:30616"/>
        <dbReference type="ChEBI" id="CHEBI:33019"/>
        <dbReference type="ChEBI" id="CHEBI:58048"/>
        <dbReference type="ChEBI" id="CHEBI:58359"/>
        <dbReference type="ChEBI" id="CHEBI:456215"/>
        <dbReference type="EC" id="6.3.5.4"/>
    </reaction>
</comment>
<dbReference type="PANTHER" id="PTHR43284">
    <property type="entry name" value="ASPARAGINE SYNTHETASE (GLUTAMINE-HYDROLYZING)"/>
    <property type="match status" value="1"/>
</dbReference>
<evidence type="ECO:0000313" key="11">
    <source>
        <dbReference type="Proteomes" id="UP000606935"/>
    </source>
</evidence>
<feature type="site" description="Important for beta-aspartyl-AMP intermediate formation" evidence="7">
    <location>
        <position position="325"/>
    </location>
</feature>
<proteinExistence type="inferred from homology"/>
<dbReference type="RefSeq" id="WP_229701965.1">
    <property type="nucleotide sequence ID" value="NZ_BMLS01000001.1"/>
</dbReference>
<name>A0A918DFE2_9ALTE</name>
<dbReference type="GO" id="GO:0005829">
    <property type="term" value="C:cytosol"/>
    <property type="evidence" value="ECO:0007669"/>
    <property type="project" value="TreeGrafter"/>
</dbReference>
<dbReference type="PIRSF" id="PIRSF001589">
    <property type="entry name" value="Asn_synthetase_glu-h"/>
    <property type="match status" value="1"/>
</dbReference>
<dbReference type="InterPro" id="IPR029055">
    <property type="entry name" value="Ntn_hydrolases_N"/>
</dbReference>
<evidence type="ECO:0000256" key="6">
    <source>
        <dbReference type="ARBA" id="ARBA00048741"/>
    </source>
</evidence>
<gene>
    <name evidence="10" type="ORF">GCM10010982_01590</name>
</gene>
<accession>A0A918DFE2</accession>
<dbReference type="Proteomes" id="UP000606935">
    <property type="component" value="Unassembled WGS sequence"/>
</dbReference>
<dbReference type="SUPFAM" id="SSF56235">
    <property type="entry name" value="N-terminal nucleophile aminohydrolases (Ntn hydrolases)"/>
    <property type="match status" value="1"/>
</dbReference>
<dbReference type="InterPro" id="IPR051786">
    <property type="entry name" value="ASN_synthetase/amidase"/>
</dbReference>
<dbReference type="SUPFAM" id="SSF52402">
    <property type="entry name" value="Adenine nucleotide alpha hydrolases-like"/>
    <property type="match status" value="1"/>
</dbReference>
<evidence type="ECO:0000256" key="4">
    <source>
        <dbReference type="ARBA" id="ARBA00022741"/>
    </source>
</evidence>
<protein>
    <recommendedName>
        <fullName evidence="3">asparagine synthase (glutamine-hydrolyzing)</fullName>
        <ecNumber evidence="3">6.3.5.4</ecNumber>
    </recommendedName>
</protein>
<dbReference type="Gene3D" id="3.40.50.620">
    <property type="entry name" value="HUPs"/>
    <property type="match status" value="1"/>
</dbReference>
<reference evidence="10" key="2">
    <citation type="submission" date="2020-09" db="EMBL/GenBank/DDBJ databases">
        <authorList>
            <person name="Sun Q."/>
            <person name="Zhou Y."/>
        </authorList>
    </citation>
    <scope>NUCLEOTIDE SEQUENCE</scope>
    <source>
        <strain evidence="10">CGMCC 1.7086</strain>
    </source>
</reference>
<dbReference type="AlphaFoldDB" id="A0A918DFE2"/>
<dbReference type="GO" id="GO:0005524">
    <property type="term" value="F:ATP binding"/>
    <property type="evidence" value="ECO:0007669"/>
    <property type="project" value="UniProtKB-KW"/>
</dbReference>
<reference evidence="10" key="1">
    <citation type="journal article" date="2014" name="Int. J. Syst. Evol. Microbiol.">
        <title>Complete genome sequence of Corynebacterium casei LMG S-19264T (=DSM 44701T), isolated from a smear-ripened cheese.</title>
        <authorList>
            <consortium name="US DOE Joint Genome Institute (JGI-PGF)"/>
            <person name="Walter F."/>
            <person name="Albersmeier A."/>
            <person name="Kalinowski J."/>
            <person name="Ruckert C."/>
        </authorList>
    </citation>
    <scope>NUCLEOTIDE SEQUENCE</scope>
    <source>
        <strain evidence="10">CGMCC 1.7086</strain>
    </source>
</reference>
<keyword evidence="5" id="KW-0067">ATP-binding</keyword>
<dbReference type="CDD" id="cd01991">
    <property type="entry name" value="Asn_synthase_B_C"/>
    <property type="match status" value="1"/>
</dbReference>
<dbReference type="GO" id="GO:0004066">
    <property type="term" value="F:asparagine synthase (glutamine-hydrolyzing) activity"/>
    <property type="evidence" value="ECO:0007669"/>
    <property type="project" value="UniProtKB-EC"/>
</dbReference>
<evidence type="ECO:0000259" key="9">
    <source>
        <dbReference type="Pfam" id="PF13537"/>
    </source>
</evidence>
<dbReference type="Gene3D" id="3.60.20.10">
    <property type="entry name" value="Glutamine Phosphoribosylpyrophosphate, subunit 1, domain 1"/>
    <property type="match status" value="1"/>
</dbReference>
<organism evidence="10 11">
    <name type="scientific">Bowmanella pacifica</name>
    <dbReference type="NCBI Taxonomy" id="502051"/>
    <lineage>
        <taxon>Bacteria</taxon>
        <taxon>Pseudomonadati</taxon>
        <taxon>Pseudomonadota</taxon>
        <taxon>Gammaproteobacteria</taxon>
        <taxon>Alteromonadales</taxon>
        <taxon>Alteromonadaceae</taxon>
        <taxon>Bowmanella</taxon>
    </lineage>
</organism>
<dbReference type="EC" id="6.3.5.4" evidence="3"/>
<evidence type="ECO:0000259" key="8">
    <source>
        <dbReference type="Pfam" id="PF00733"/>
    </source>
</evidence>
<comment type="similarity">
    <text evidence="2">Belongs to the asparagine synthetase family.</text>
</comment>
<dbReference type="InterPro" id="IPR001962">
    <property type="entry name" value="Asn_synthase"/>
</dbReference>
<dbReference type="Pfam" id="PF00733">
    <property type="entry name" value="Asn_synthase"/>
    <property type="match status" value="1"/>
</dbReference>
<dbReference type="PANTHER" id="PTHR43284:SF1">
    <property type="entry name" value="ASPARAGINE SYNTHETASE"/>
    <property type="match status" value="1"/>
</dbReference>
<feature type="domain" description="Glutamine amidotransferase type-2" evidence="9">
    <location>
        <begin position="76"/>
        <end position="128"/>
    </location>
</feature>
<evidence type="ECO:0000256" key="7">
    <source>
        <dbReference type="PIRSR" id="PIRSR001589-3"/>
    </source>
</evidence>